<keyword evidence="1" id="KW-0677">Repeat</keyword>
<evidence type="ECO:0000256" key="2">
    <source>
        <dbReference type="ARBA" id="ARBA00023043"/>
    </source>
</evidence>
<dbReference type="SUPFAM" id="SSF48403">
    <property type="entry name" value="Ankyrin repeat"/>
    <property type="match status" value="2"/>
</dbReference>
<dbReference type="Pfam" id="PF12796">
    <property type="entry name" value="Ank_2"/>
    <property type="match status" value="3"/>
</dbReference>
<evidence type="ECO:0000256" key="5">
    <source>
        <dbReference type="SAM" id="Phobius"/>
    </source>
</evidence>
<feature type="transmembrane region" description="Helical" evidence="5">
    <location>
        <begin position="235"/>
        <end position="258"/>
    </location>
</feature>
<evidence type="ECO:0000256" key="1">
    <source>
        <dbReference type="ARBA" id="ARBA00022737"/>
    </source>
</evidence>
<evidence type="ECO:0000313" key="8">
    <source>
        <dbReference type="Proteomes" id="UP000078237"/>
    </source>
</evidence>
<evidence type="ECO:0000256" key="3">
    <source>
        <dbReference type="PROSITE-ProRule" id="PRU00023"/>
    </source>
</evidence>
<dbReference type="VEuPathDB" id="FungiDB:MMYC01_200443"/>
<feature type="repeat" description="ANK" evidence="3">
    <location>
        <begin position="1313"/>
        <end position="1345"/>
    </location>
</feature>
<keyword evidence="5" id="KW-0472">Membrane</keyword>
<dbReference type="PANTHER" id="PTHR24123">
    <property type="entry name" value="ANKYRIN REPEAT-CONTAINING"/>
    <property type="match status" value="1"/>
</dbReference>
<feature type="region of interest" description="Disordered" evidence="4">
    <location>
        <begin position="777"/>
        <end position="804"/>
    </location>
</feature>
<dbReference type="OrthoDB" id="341259at2759"/>
<dbReference type="AlphaFoldDB" id="A0A175WGM7"/>
<dbReference type="PANTHER" id="PTHR24123:SF33">
    <property type="entry name" value="PROTEIN HOS4"/>
    <property type="match status" value="1"/>
</dbReference>
<feature type="transmembrane region" description="Helical" evidence="5">
    <location>
        <begin position="273"/>
        <end position="296"/>
    </location>
</feature>
<name>A0A175WGM7_9PEZI</name>
<feature type="repeat" description="ANK" evidence="3">
    <location>
        <begin position="1642"/>
        <end position="1674"/>
    </location>
</feature>
<gene>
    <name evidence="7" type="ORF">MMYC01_200443</name>
</gene>
<feature type="compositionally biased region" description="Acidic residues" evidence="4">
    <location>
        <begin position="1113"/>
        <end position="1130"/>
    </location>
</feature>
<feature type="region of interest" description="Disordered" evidence="4">
    <location>
        <begin position="1110"/>
        <end position="1184"/>
    </location>
</feature>
<feature type="transmembrane region" description="Helical" evidence="5">
    <location>
        <begin position="63"/>
        <end position="82"/>
    </location>
</feature>
<keyword evidence="6" id="KW-0732">Signal</keyword>
<dbReference type="EMBL" id="LCTW02000005">
    <property type="protein sequence ID" value="KXX82997.1"/>
    <property type="molecule type" value="Genomic_DNA"/>
</dbReference>
<dbReference type="PROSITE" id="PS50297">
    <property type="entry name" value="ANK_REP_REGION"/>
    <property type="match status" value="5"/>
</dbReference>
<sequence length="2025" mass="223935">MGAAFNTRRAALLFFLLANCVAADDNAEFAFNLFSDIAPILALFGDQFARQFLSESFTWLDHFIFACVPLGIITALAGAIRVQGPRTARSFIGRARENRATAELELMSSTSQEVCEMFNGQGIVRTMGQPTIAQLIILPDTNLNDPSCGIYTLQDAVNLKKPDEGVMVYELASKIRWLIKILYPPFSSKTTANEEVGTEKIAEKLHSSLDFLGPPNLQLNLSSGQASSRRRTLRLFSAALTALILQLSLLVIAAVTVYHQPTRDRVGPDPQPYGFACYIGGSVILFIGMGICSFVIESSTAEFIWVPCKKNEQAGKETIDKQYPQLIWLQRSQRVSDQTFGSFMFLSGPKHYILTSSRREDVQTCEYNGKDHGRATGAADVVSKVGNKIGTWVATRKPTSDPEVGGNAPTAKSISTHQDETINELTQLYTRYIWEALTVFGVLCGGAGFIAQFIGLRGLPWPCSIAQLGGTFFMALVRALVRREMGKIPFYCHAFHEYELDFLAAQIVFESNFGEFYKSGDGQTGNEYPRGADLKYNLRRWKVRTAKLNASDRFPLPVAVKATSVGYTWSNTAIPDEKSERIGDGSDAAVPDKNATAVAITNLPSSKAIIDQTGLFKSSISGAAAIPKLRAVRLVEKAPRSRSGSMAMHSKGDIRSSERLVHVRERLGDLCRWGNSVSDAARALEESIERFMQTFFSKSNSKATKESMTEAFDSFGWVIETWTFPPKGSFQPPETDHLTITINRPAEEGERWTVKGGRIEAVLSLWIASIEAETMSPLGDRDTASQSGPEARGQAKRGSTDWRRSKAGIGSRVPYCRIIGENFEDGVLKRDISWWVSDQLAEQAHNTKGESERGPFRGGDKVKLVIGFSGPSRLPEGQRGKPDELSLVSAAYLPIILAQHLFTSFMWAIADKLDPDCLRQRDGAASDAVKVNPGEFTLDAFNETWHFPKLSHPRLEGFVRHVEAAGLGSRNDILLCMVPALSFNDLLPNESILSLIPLDPQRFSQYGWARSAGFYYDMLQSSIGVRSREKFTLAVVIHAMEFVYLASEPYSEQVRAQPDLETKLTDLVRCLGTRFFAILEGLLDEYKLQKRHKRFQNVFLLYKDKYRDREDREDSEDGEDKDQDMAGDDSDGAKFFSWDMRKKDEEEEGKEETLRKKPDEVSGKKPREKPVPTKTVEKENAHKSKDAQLGVKKYLFGWTDLHYIAAAGESSTDLDEVLKNATNKSKPIHRWLDRLGRNPIHIAAICGHRELLIEMWGALSHKDVELASVLETKGLDGMTPLHLAVKGCHEECVKYLLGLLEQCKRSPSEVDAWGRSPIHLAAIMRHPGIARQLLVNDARPDKVDNFGRTPLAYLGDLKRSGTKDSPQQMAEELMGAWKNLDAKDENKKTLLHYAVELLDEDKIRHYLSKDPPVDAADKDGQTPLHLAVLAKREPNIVNLLLESKANRSIKNIGGVTPLMLACRTGQVEVIDIILGDCTNVSTSGGNAKNLPSKISAKVRDVVKDQDNKGQTALHHAIVSDKIPAERLGDVVKKLVDNMKDNIDLKSWTGQTALHTAVLTKKTKIALDLIDSGASSMVPDSEGRVVLHQLARVPDLASADAKELAEALIANAQNRQTAPAQAPSEEVSLSASSGKGLDIPDNSGETPLHAAVAADNDTMALFFVSKGANPGRMNNSGDSPLHVACRRGTCVQFVKLVVPVAADNDTMALFFVSKGANPGRMNNSGDSPLHVACRRGTCVQFVKLVVRDFGSELVNRGDEGYDESPIHWACEYGQKETVEVLLAAEKVNPNLQAKDCRLFTPLHFAIDSNNLEIVKLLLDNPRVDPSRGLKNAEDRKPFELAIESGTMECVETIFSNSRTTVQERIEAMEAIHGSNVQYLKPILEHFPPNELPTATVDAIFRRFISVDTKVLEVWMSLARDPERRKQMCRPLHTLARVGHGDFIQELINLRTDTSELDEDGWTFMDVLNKYGYAKLKTISGVPKATSPKEYQAPTEFPTLSSGKSITVEDCNSHLHGSPCSGVKGEQ</sequence>
<dbReference type="STRING" id="100816.A0A175WGM7"/>
<reference evidence="7 8" key="1">
    <citation type="journal article" date="2016" name="Genome Announc.">
        <title>Genome Sequence of Madurella mycetomatis mm55, Isolated from a Human Mycetoma Case in Sudan.</title>
        <authorList>
            <person name="Smit S."/>
            <person name="Derks M.F."/>
            <person name="Bervoets S."/>
            <person name="Fahal A."/>
            <person name="van Leeuwen W."/>
            <person name="van Belkum A."/>
            <person name="van de Sande W.W."/>
        </authorList>
    </citation>
    <scope>NUCLEOTIDE SEQUENCE [LARGE SCALE GENOMIC DNA]</scope>
    <source>
        <strain evidence="8">mm55</strain>
    </source>
</reference>
<organism evidence="7 8">
    <name type="scientific">Madurella mycetomatis</name>
    <dbReference type="NCBI Taxonomy" id="100816"/>
    <lineage>
        <taxon>Eukaryota</taxon>
        <taxon>Fungi</taxon>
        <taxon>Dikarya</taxon>
        <taxon>Ascomycota</taxon>
        <taxon>Pezizomycotina</taxon>
        <taxon>Sordariomycetes</taxon>
        <taxon>Sordariomycetidae</taxon>
        <taxon>Sordariales</taxon>
        <taxon>Sordariales incertae sedis</taxon>
        <taxon>Madurella</taxon>
    </lineage>
</organism>
<dbReference type="PROSITE" id="PS50088">
    <property type="entry name" value="ANK_REPEAT"/>
    <property type="match status" value="7"/>
</dbReference>
<feature type="repeat" description="ANK" evidence="3">
    <location>
        <begin position="1796"/>
        <end position="1819"/>
    </location>
</feature>
<evidence type="ECO:0000256" key="4">
    <source>
        <dbReference type="SAM" id="MobiDB-lite"/>
    </source>
</evidence>
<feature type="transmembrane region" description="Helical" evidence="5">
    <location>
        <begin position="432"/>
        <end position="453"/>
    </location>
</feature>
<keyword evidence="2 3" id="KW-0040">ANK repeat</keyword>
<evidence type="ECO:0000256" key="6">
    <source>
        <dbReference type="SAM" id="SignalP"/>
    </source>
</evidence>
<keyword evidence="8" id="KW-1185">Reference proteome</keyword>
<feature type="repeat" description="ANK" evidence="3">
    <location>
        <begin position="1548"/>
        <end position="1580"/>
    </location>
</feature>
<accession>A0A175WGM7</accession>
<keyword evidence="5" id="KW-0812">Transmembrane</keyword>
<feature type="repeat" description="ANK" evidence="3">
    <location>
        <begin position="1453"/>
        <end position="1485"/>
    </location>
</feature>
<comment type="caution">
    <text evidence="7">The sequence shown here is derived from an EMBL/GenBank/DDBJ whole genome shotgun (WGS) entry which is preliminary data.</text>
</comment>
<dbReference type="Gene3D" id="1.25.40.20">
    <property type="entry name" value="Ankyrin repeat-containing domain"/>
    <property type="match status" value="4"/>
</dbReference>
<feature type="repeat" description="ANK" evidence="3">
    <location>
        <begin position="1276"/>
        <end position="1297"/>
    </location>
</feature>
<evidence type="ECO:0000313" key="7">
    <source>
        <dbReference type="EMBL" id="KXX82997.1"/>
    </source>
</evidence>
<dbReference type="SMART" id="SM00248">
    <property type="entry name" value="ANK"/>
    <property type="match status" value="16"/>
</dbReference>
<feature type="compositionally biased region" description="Basic and acidic residues" evidence="4">
    <location>
        <begin position="1151"/>
        <end position="1184"/>
    </location>
</feature>
<keyword evidence="5" id="KW-1133">Transmembrane helix</keyword>
<feature type="repeat" description="ANK" evidence="3">
    <location>
        <begin position="1419"/>
        <end position="1452"/>
    </location>
</feature>
<feature type="chain" id="PRO_5008044019" evidence="6">
    <location>
        <begin position="24"/>
        <end position="2025"/>
    </location>
</feature>
<feature type="region of interest" description="Disordered" evidence="4">
    <location>
        <begin position="1614"/>
        <end position="1643"/>
    </location>
</feature>
<proteinExistence type="predicted"/>
<dbReference type="InterPro" id="IPR051165">
    <property type="entry name" value="Multifunctional_ANK_Repeat"/>
</dbReference>
<dbReference type="InterPro" id="IPR002110">
    <property type="entry name" value="Ankyrin_rpt"/>
</dbReference>
<feature type="signal peptide" evidence="6">
    <location>
        <begin position="1"/>
        <end position="23"/>
    </location>
</feature>
<dbReference type="Pfam" id="PF00023">
    <property type="entry name" value="Ank"/>
    <property type="match status" value="2"/>
</dbReference>
<dbReference type="InterPro" id="IPR036770">
    <property type="entry name" value="Ankyrin_rpt-contain_sf"/>
</dbReference>
<dbReference type="Proteomes" id="UP000078237">
    <property type="component" value="Unassembled WGS sequence"/>
</dbReference>
<protein>
    <submittedName>
        <fullName evidence="7">Ankyrin-1</fullName>
    </submittedName>
</protein>